<gene>
    <name evidence="1" type="ORF">PEVE_00041648</name>
</gene>
<comment type="caution">
    <text evidence="1">The sequence shown here is derived from an EMBL/GenBank/DDBJ whole genome shotgun (WGS) entry which is preliminary data.</text>
</comment>
<evidence type="ECO:0000313" key="1">
    <source>
        <dbReference type="EMBL" id="CAH3140279.1"/>
    </source>
</evidence>
<evidence type="ECO:0000313" key="2">
    <source>
        <dbReference type="Proteomes" id="UP001159427"/>
    </source>
</evidence>
<dbReference type="Proteomes" id="UP001159427">
    <property type="component" value="Unassembled WGS sequence"/>
</dbReference>
<organism evidence="1 2">
    <name type="scientific">Porites evermanni</name>
    <dbReference type="NCBI Taxonomy" id="104178"/>
    <lineage>
        <taxon>Eukaryota</taxon>
        <taxon>Metazoa</taxon>
        <taxon>Cnidaria</taxon>
        <taxon>Anthozoa</taxon>
        <taxon>Hexacorallia</taxon>
        <taxon>Scleractinia</taxon>
        <taxon>Fungiina</taxon>
        <taxon>Poritidae</taxon>
        <taxon>Porites</taxon>
    </lineage>
</organism>
<keyword evidence="2" id="KW-1185">Reference proteome</keyword>
<accession>A0ABN8PBB4</accession>
<reference evidence="1 2" key="1">
    <citation type="submission" date="2022-05" db="EMBL/GenBank/DDBJ databases">
        <authorList>
            <consortium name="Genoscope - CEA"/>
            <person name="William W."/>
        </authorList>
    </citation>
    <scope>NUCLEOTIDE SEQUENCE [LARGE SCALE GENOMIC DNA]</scope>
</reference>
<proteinExistence type="predicted"/>
<sequence length="231" mass="25380">MFNVLKRECTSAKDLGKGRMRQDAEDGVKLDAQFTKYKCQLIRARPRVRRVIVALESGRDVDVNTLLQSELATVPKSLATLDGSLPEAGKSDLGTILQGNVCKRKMPISRSQTCTIIDGMAAIQSLANSSGAKPFGDLAHFLSTEISESYSAPPGRELVISGGFKDTLRVWSSDTSRQDIRQLASDHEEADTRIVLHARDAAARGYKQVNILCRDTDVLVLLLAHRERLCP</sequence>
<dbReference type="EMBL" id="CALNXI010000799">
    <property type="protein sequence ID" value="CAH3140279.1"/>
    <property type="molecule type" value="Genomic_DNA"/>
</dbReference>
<name>A0ABN8PBB4_9CNID</name>
<protein>
    <submittedName>
        <fullName evidence="1">Uncharacterized protein</fullName>
    </submittedName>
</protein>